<keyword evidence="4 6" id="KW-1133">Transmembrane helix</keyword>
<feature type="transmembrane region" description="Helical" evidence="6">
    <location>
        <begin position="186"/>
        <end position="204"/>
    </location>
</feature>
<dbReference type="STRING" id="1855912.LuPra_00330"/>
<proteinExistence type="inferred from homology"/>
<gene>
    <name evidence="8" type="ORF">LuPra_00330</name>
</gene>
<dbReference type="InterPro" id="IPR037185">
    <property type="entry name" value="EmrE-like"/>
</dbReference>
<keyword evidence="3 6" id="KW-0812">Transmembrane</keyword>
<feature type="transmembrane region" description="Helical" evidence="6">
    <location>
        <begin position="130"/>
        <end position="148"/>
    </location>
</feature>
<feature type="domain" description="EamA" evidence="7">
    <location>
        <begin position="156"/>
        <end position="289"/>
    </location>
</feature>
<evidence type="ECO:0000256" key="3">
    <source>
        <dbReference type="ARBA" id="ARBA00022692"/>
    </source>
</evidence>
<dbReference type="SUPFAM" id="SSF103481">
    <property type="entry name" value="Multidrug resistance efflux transporter EmrE"/>
    <property type="match status" value="2"/>
</dbReference>
<dbReference type="Proteomes" id="UP000076079">
    <property type="component" value="Chromosome"/>
</dbReference>
<evidence type="ECO:0000256" key="6">
    <source>
        <dbReference type="SAM" id="Phobius"/>
    </source>
</evidence>
<comment type="subcellular location">
    <subcellularLocation>
        <location evidence="1">Membrane</location>
        <topology evidence="1">Multi-pass membrane protein</topology>
    </subcellularLocation>
</comment>
<dbReference type="GO" id="GO:0016020">
    <property type="term" value="C:membrane"/>
    <property type="evidence" value="ECO:0007669"/>
    <property type="project" value="UniProtKB-SubCell"/>
</dbReference>
<dbReference type="OrthoDB" id="9810556at2"/>
<name>A0A143PFX7_LUTPR</name>
<comment type="similarity">
    <text evidence="2">Belongs to the EamA transporter family.</text>
</comment>
<dbReference type="RefSeq" id="WP_110169151.1">
    <property type="nucleotide sequence ID" value="NZ_CP015136.1"/>
</dbReference>
<evidence type="ECO:0000256" key="2">
    <source>
        <dbReference type="ARBA" id="ARBA00007362"/>
    </source>
</evidence>
<accession>A0A143PFX7</accession>
<dbReference type="PANTHER" id="PTHR32322:SF2">
    <property type="entry name" value="EAMA DOMAIN-CONTAINING PROTEIN"/>
    <property type="match status" value="1"/>
</dbReference>
<feature type="transmembrane region" description="Helical" evidence="6">
    <location>
        <begin position="154"/>
        <end position="174"/>
    </location>
</feature>
<feature type="transmembrane region" description="Helical" evidence="6">
    <location>
        <begin position="275"/>
        <end position="292"/>
    </location>
</feature>
<dbReference type="InterPro" id="IPR050638">
    <property type="entry name" value="AA-Vitamin_Transporters"/>
</dbReference>
<sequence>MKRWLDVVRIRVAWMLACLLWSGTFLFIRIGVSDVGPFTFAAARLVIALLVLGPLVVARREWVAWTRDDVRAVMGAGLLLLGANYALVYWGARHVPSGLMAILLATTPIVALGLGAVLGKETITARKVAAMSLGFLGVVAIVGTEATAPGAGGLHGAAAVLASTCCVAGAYVWMKGRTGRVPPLSMATLQSGSGLIVLAGLALIHEGSPLDARWSASALGALAYLGWAGSVVAFWLNYWLLARMDTSAMLMMGVAEVPIAVSLGAVILGERLPPGTWLGAACIVASVWLGPLQRVNSPATTTPARPSSTDPPTR</sequence>
<dbReference type="Pfam" id="PF00892">
    <property type="entry name" value="EamA"/>
    <property type="match status" value="2"/>
</dbReference>
<feature type="transmembrane region" description="Helical" evidence="6">
    <location>
        <begin position="12"/>
        <end position="32"/>
    </location>
</feature>
<reference evidence="8 9" key="1">
    <citation type="journal article" date="2016" name="Genome Announc.">
        <title>First Complete Genome Sequence of a Subdivision 6 Acidobacterium Strain.</title>
        <authorList>
            <person name="Huang S."/>
            <person name="Vieira S."/>
            <person name="Bunk B."/>
            <person name="Riedel T."/>
            <person name="Sproer C."/>
            <person name="Overmann J."/>
        </authorList>
    </citation>
    <scope>NUCLEOTIDE SEQUENCE [LARGE SCALE GENOMIC DNA]</scope>
    <source>
        <strain evidence="9">DSM 100886 HEG_-6_39</strain>
    </source>
</reference>
<feature type="transmembrane region" description="Helical" evidence="6">
    <location>
        <begin position="248"/>
        <end position="269"/>
    </location>
</feature>
<keyword evidence="5 6" id="KW-0472">Membrane</keyword>
<feature type="transmembrane region" description="Helical" evidence="6">
    <location>
        <begin position="38"/>
        <end position="58"/>
    </location>
</feature>
<dbReference type="InterPro" id="IPR000620">
    <property type="entry name" value="EamA_dom"/>
</dbReference>
<evidence type="ECO:0000259" key="7">
    <source>
        <dbReference type="Pfam" id="PF00892"/>
    </source>
</evidence>
<feature type="transmembrane region" description="Helical" evidence="6">
    <location>
        <begin position="98"/>
        <end position="118"/>
    </location>
</feature>
<feature type="domain" description="EamA" evidence="7">
    <location>
        <begin position="15"/>
        <end position="142"/>
    </location>
</feature>
<organism evidence="8 9">
    <name type="scientific">Luteitalea pratensis</name>
    <dbReference type="NCBI Taxonomy" id="1855912"/>
    <lineage>
        <taxon>Bacteria</taxon>
        <taxon>Pseudomonadati</taxon>
        <taxon>Acidobacteriota</taxon>
        <taxon>Vicinamibacteria</taxon>
        <taxon>Vicinamibacterales</taxon>
        <taxon>Vicinamibacteraceae</taxon>
        <taxon>Luteitalea</taxon>
    </lineage>
</organism>
<dbReference type="PANTHER" id="PTHR32322">
    <property type="entry name" value="INNER MEMBRANE TRANSPORTER"/>
    <property type="match status" value="1"/>
</dbReference>
<evidence type="ECO:0000256" key="5">
    <source>
        <dbReference type="ARBA" id="ARBA00023136"/>
    </source>
</evidence>
<keyword evidence="9" id="KW-1185">Reference proteome</keyword>
<protein>
    <submittedName>
        <fullName evidence="8">Putative DMT superfamily transporter inner membrane protein</fullName>
    </submittedName>
</protein>
<evidence type="ECO:0000256" key="1">
    <source>
        <dbReference type="ARBA" id="ARBA00004141"/>
    </source>
</evidence>
<evidence type="ECO:0000256" key="4">
    <source>
        <dbReference type="ARBA" id="ARBA00022989"/>
    </source>
</evidence>
<feature type="transmembrane region" description="Helical" evidence="6">
    <location>
        <begin position="216"/>
        <end position="236"/>
    </location>
</feature>
<dbReference type="KEGG" id="abac:LuPra_00330"/>
<evidence type="ECO:0000313" key="8">
    <source>
        <dbReference type="EMBL" id="AMY07163.1"/>
    </source>
</evidence>
<feature type="transmembrane region" description="Helical" evidence="6">
    <location>
        <begin position="70"/>
        <end position="92"/>
    </location>
</feature>
<reference evidence="9" key="2">
    <citation type="submission" date="2016-04" db="EMBL/GenBank/DDBJ databases">
        <title>First Complete Genome Sequence of a Subdivision 6 Acidobacterium.</title>
        <authorList>
            <person name="Huang S."/>
            <person name="Vieira S."/>
            <person name="Bunk B."/>
            <person name="Riedel T."/>
            <person name="Sproeer C."/>
            <person name="Overmann J."/>
        </authorList>
    </citation>
    <scope>NUCLEOTIDE SEQUENCE [LARGE SCALE GENOMIC DNA]</scope>
    <source>
        <strain evidence="9">DSM 100886 HEG_-6_39</strain>
    </source>
</reference>
<dbReference type="EMBL" id="CP015136">
    <property type="protein sequence ID" value="AMY07163.1"/>
    <property type="molecule type" value="Genomic_DNA"/>
</dbReference>
<dbReference type="AlphaFoldDB" id="A0A143PFX7"/>
<evidence type="ECO:0000313" key="9">
    <source>
        <dbReference type="Proteomes" id="UP000076079"/>
    </source>
</evidence>